<dbReference type="Proteomes" id="UP000765509">
    <property type="component" value="Unassembled WGS sequence"/>
</dbReference>
<proteinExistence type="predicted"/>
<feature type="region of interest" description="Disordered" evidence="1">
    <location>
        <begin position="1"/>
        <end position="62"/>
    </location>
</feature>
<organism evidence="2 3">
    <name type="scientific">Austropuccinia psidii MF-1</name>
    <dbReference type="NCBI Taxonomy" id="1389203"/>
    <lineage>
        <taxon>Eukaryota</taxon>
        <taxon>Fungi</taxon>
        <taxon>Dikarya</taxon>
        <taxon>Basidiomycota</taxon>
        <taxon>Pucciniomycotina</taxon>
        <taxon>Pucciniomycetes</taxon>
        <taxon>Pucciniales</taxon>
        <taxon>Sphaerophragmiaceae</taxon>
        <taxon>Austropuccinia</taxon>
    </lineage>
</organism>
<protein>
    <submittedName>
        <fullName evidence="2">Uncharacterized protein</fullName>
    </submittedName>
</protein>
<accession>A0A9Q3FCT9</accession>
<reference evidence="2" key="1">
    <citation type="submission" date="2021-03" db="EMBL/GenBank/DDBJ databases">
        <title>Draft genome sequence of rust myrtle Austropuccinia psidii MF-1, a brazilian biotype.</title>
        <authorList>
            <person name="Quecine M.C."/>
            <person name="Pachon D.M.R."/>
            <person name="Bonatelli M.L."/>
            <person name="Correr F.H."/>
            <person name="Franceschini L.M."/>
            <person name="Leite T.F."/>
            <person name="Margarido G.R.A."/>
            <person name="Almeida C.A."/>
            <person name="Ferrarezi J.A."/>
            <person name="Labate C.A."/>
        </authorList>
    </citation>
    <scope>NUCLEOTIDE SEQUENCE</scope>
    <source>
        <strain evidence="2">MF-1</strain>
    </source>
</reference>
<feature type="compositionally biased region" description="Basic and acidic residues" evidence="1">
    <location>
        <begin position="37"/>
        <end position="48"/>
    </location>
</feature>
<name>A0A9Q3FCT9_9BASI</name>
<sequence>MHIQHSSPEKPTVSHARTQAVCTPTPRQPLDGTSEVHQLRDQLERGEIIEGTAPSRKEGRGPRKPRYFIRALVLFFSYERPLSKIFVKMAKWRRRNMWERKSIMCDPSLWAIIQEMTQIMANHQAASSDEY</sequence>
<dbReference type="EMBL" id="AVOT02042329">
    <property type="protein sequence ID" value="MBW0537738.1"/>
    <property type="molecule type" value="Genomic_DNA"/>
</dbReference>
<evidence type="ECO:0000313" key="2">
    <source>
        <dbReference type="EMBL" id="MBW0537738.1"/>
    </source>
</evidence>
<evidence type="ECO:0000313" key="3">
    <source>
        <dbReference type="Proteomes" id="UP000765509"/>
    </source>
</evidence>
<dbReference type="AlphaFoldDB" id="A0A9Q3FCT9"/>
<evidence type="ECO:0000256" key="1">
    <source>
        <dbReference type="SAM" id="MobiDB-lite"/>
    </source>
</evidence>
<keyword evidence="3" id="KW-1185">Reference proteome</keyword>
<gene>
    <name evidence="2" type="ORF">O181_077453</name>
</gene>
<comment type="caution">
    <text evidence="2">The sequence shown here is derived from an EMBL/GenBank/DDBJ whole genome shotgun (WGS) entry which is preliminary data.</text>
</comment>